<dbReference type="AlphaFoldDB" id="A0A5C5TYD4"/>
<comment type="caution">
    <text evidence="2">The sequence shown here is derived from an EMBL/GenBank/DDBJ whole genome shotgun (WGS) entry which is preliminary data.</text>
</comment>
<dbReference type="RefSeq" id="WP_146388890.1">
    <property type="nucleotide sequence ID" value="NZ_VOHK01000007.1"/>
</dbReference>
<evidence type="ECO:0000313" key="3">
    <source>
        <dbReference type="Proteomes" id="UP000319980"/>
    </source>
</evidence>
<gene>
    <name evidence="2" type="ORF">FQY83_15525</name>
</gene>
<dbReference type="EMBL" id="VOHK01000007">
    <property type="protein sequence ID" value="TWT18150.1"/>
    <property type="molecule type" value="Genomic_DNA"/>
</dbReference>
<dbReference type="PROSITE" id="PS51318">
    <property type="entry name" value="TAT"/>
    <property type="match status" value="1"/>
</dbReference>
<keyword evidence="1" id="KW-0732">Signal</keyword>
<name>A0A5C5TYD4_9GAMM</name>
<evidence type="ECO:0000313" key="2">
    <source>
        <dbReference type="EMBL" id="TWT18150.1"/>
    </source>
</evidence>
<feature type="chain" id="PRO_5022846236" description="DUF4402 domain-containing protein" evidence="1">
    <location>
        <begin position="30"/>
        <end position="215"/>
    </location>
</feature>
<accession>A0A5C5TYD4</accession>
<protein>
    <recommendedName>
        <fullName evidence="4">DUF4402 domain-containing protein</fullName>
    </recommendedName>
</protein>
<evidence type="ECO:0000256" key="1">
    <source>
        <dbReference type="SAM" id="SignalP"/>
    </source>
</evidence>
<proteinExistence type="predicted"/>
<sequence length="215" mass="22714">MAEGTRRRFPALAAAAAIALAGATIAADAAVPVDKVYEGVVSARVVPPKGSGVRATSRHGSATAVLESTGKDAAQLILDGRLERDGDASFLAPLTRSGDGWQGRSDDFELAILGDGRVRGEGRFGGQPMRFDGTWQGNDLRLLVEIETPGDTTGGFPAGTRFQFQYRLRHVPERPESAAGEPGEGGCREVVYRLKLTPNLFGGTMNMVSVPECVN</sequence>
<evidence type="ECO:0008006" key="4">
    <source>
        <dbReference type="Google" id="ProtNLM"/>
    </source>
</evidence>
<organism evidence="2 3">
    <name type="scientific">Luteimonas marina</name>
    <dbReference type="NCBI Taxonomy" id="488485"/>
    <lineage>
        <taxon>Bacteria</taxon>
        <taxon>Pseudomonadati</taxon>
        <taxon>Pseudomonadota</taxon>
        <taxon>Gammaproteobacteria</taxon>
        <taxon>Lysobacterales</taxon>
        <taxon>Lysobacteraceae</taxon>
        <taxon>Luteimonas</taxon>
    </lineage>
</organism>
<keyword evidence="3" id="KW-1185">Reference proteome</keyword>
<feature type="signal peptide" evidence="1">
    <location>
        <begin position="1"/>
        <end position="29"/>
    </location>
</feature>
<dbReference type="Proteomes" id="UP000319980">
    <property type="component" value="Unassembled WGS sequence"/>
</dbReference>
<reference evidence="2 3" key="1">
    <citation type="journal article" date="2008" name="Int. J. Syst. Evol. Microbiol.">
        <title>Luteimonas marina sp. nov., isolated from seawater.</title>
        <authorList>
            <person name="Baik K.S."/>
            <person name="Park S.C."/>
            <person name="Kim M.S."/>
            <person name="Kim E.M."/>
            <person name="Park C."/>
            <person name="Chun J."/>
            <person name="Seong C.N."/>
        </authorList>
    </citation>
    <scope>NUCLEOTIDE SEQUENCE [LARGE SCALE GENOMIC DNA]</scope>
    <source>
        <strain evidence="2 3">FR1330</strain>
    </source>
</reference>
<dbReference type="InterPro" id="IPR006311">
    <property type="entry name" value="TAT_signal"/>
</dbReference>
<dbReference type="OrthoDB" id="6933111at2"/>